<dbReference type="OrthoDB" id="8440198at2"/>
<protein>
    <recommendedName>
        <fullName evidence="3">J domain-containing protein</fullName>
    </recommendedName>
</protein>
<dbReference type="Gene3D" id="1.10.287.110">
    <property type="entry name" value="DnaJ domain"/>
    <property type="match status" value="1"/>
</dbReference>
<name>A0A285U5Q3_9HYPH</name>
<dbReference type="EMBL" id="OBQD01000003">
    <property type="protein sequence ID" value="SOC37043.1"/>
    <property type="molecule type" value="Genomic_DNA"/>
</dbReference>
<reference evidence="1 2" key="1">
    <citation type="submission" date="2017-08" db="EMBL/GenBank/DDBJ databases">
        <authorList>
            <person name="de Groot N.N."/>
        </authorList>
    </citation>
    <scope>NUCLEOTIDE SEQUENCE [LARGE SCALE GENOMIC DNA]</scope>
    <source>
        <strain evidence="1 2">JC85</strain>
    </source>
</reference>
<evidence type="ECO:0008006" key="3">
    <source>
        <dbReference type="Google" id="ProtNLM"/>
    </source>
</evidence>
<proteinExistence type="predicted"/>
<dbReference type="AlphaFoldDB" id="A0A285U5Q3"/>
<dbReference type="RefSeq" id="WP_097137411.1">
    <property type="nucleotide sequence ID" value="NZ_OBQD01000003.1"/>
</dbReference>
<evidence type="ECO:0000313" key="1">
    <source>
        <dbReference type="EMBL" id="SOC37043.1"/>
    </source>
</evidence>
<sequence>MTAAFPLAWPDTIPRSKAREKGQFRTSLAGALKNVETSVTAFGRDSGKAVASFVISSNVTLGAVRPHDPGVAIWFVWDGMQVCIPVDRYQTVEANLQAIHLIIEARRTELRHGTLALVRATFTGFLALPPGANRRHWRDVLGLNTFHKGIRNPVSRSSIEEAFRRLSKERHPDTPTGSHEAMAELNRARDEALAEVRI</sequence>
<organism evidence="1 2">
    <name type="scientific">Rhizobium subbaraonis</name>
    <dbReference type="NCBI Taxonomy" id="908946"/>
    <lineage>
        <taxon>Bacteria</taxon>
        <taxon>Pseudomonadati</taxon>
        <taxon>Pseudomonadota</taxon>
        <taxon>Alphaproteobacteria</taxon>
        <taxon>Hyphomicrobiales</taxon>
        <taxon>Rhizobiaceae</taxon>
        <taxon>Rhizobium/Agrobacterium group</taxon>
        <taxon>Rhizobium</taxon>
    </lineage>
</organism>
<dbReference type="InterPro" id="IPR036869">
    <property type="entry name" value="J_dom_sf"/>
</dbReference>
<accession>A0A285U5Q3</accession>
<dbReference type="Proteomes" id="UP000219167">
    <property type="component" value="Unassembled WGS sequence"/>
</dbReference>
<dbReference type="SUPFAM" id="SSF46565">
    <property type="entry name" value="Chaperone J-domain"/>
    <property type="match status" value="1"/>
</dbReference>
<evidence type="ECO:0000313" key="2">
    <source>
        <dbReference type="Proteomes" id="UP000219167"/>
    </source>
</evidence>
<gene>
    <name evidence="1" type="ORF">SAMN05892877_103387</name>
</gene>
<keyword evidence="2" id="KW-1185">Reference proteome</keyword>